<keyword evidence="2" id="KW-1185">Reference proteome</keyword>
<protein>
    <submittedName>
        <fullName evidence="1">Uncharacterized protein</fullName>
    </submittedName>
</protein>
<sequence length="52" mass="6031">MLIIVGVLAKREFCITNYISLVLQSDRFHFRSTDILSQWSNSSLVKLRCDGR</sequence>
<gene>
    <name evidence="1" type="ORF">ACE1CI_18335</name>
</gene>
<accession>A0ABV4XT22</accession>
<evidence type="ECO:0000313" key="1">
    <source>
        <dbReference type="EMBL" id="MFB2894870.1"/>
    </source>
</evidence>
<dbReference type="RefSeq" id="WP_413264511.1">
    <property type="nucleotide sequence ID" value="NZ_JBHFNR010000131.1"/>
</dbReference>
<dbReference type="Proteomes" id="UP001576784">
    <property type="component" value="Unassembled WGS sequence"/>
</dbReference>
<organism evidence="1 2">
    <name type="scientific">Floridaenema flaviceps BLCC-F50</name>
    <dbReference type="NCBI Taxonomy" id="3153642"/>
    <lineage>
        <taxon>Bacteria</taxon>
        <taxon>Bacillati</taxon>
        <taxon>Cyanobacteriota</taxon>
        <taxon>Cyanophyceae</taxon>
        <taxon>Oscillatoriophycideae</taxon>
        <taxon>Aerosakkonematales</taxon>
        <taxon>Aerosakkonemataceae</taxon>
        <taxon>Floridanema</taxon>
        <taxon>Floridanema flaviceps</taxon>
    </lineage>
</organism>
<evidence type="ECO:0000313" key="2">
    <source>
        <dbReference type="Proteomes" id="UP001576784"/>
    </source>
</evidence>
<reference evidence="1 2" key="1">
    <citation type="submission" date="2024-09" db="EMBL/GenBank/DDBJ databases">
        <title>Floridaenema gen nov. (Aerosakkonemataceae, Aerosakkonematales ord. nov., Cyanobacteria) from benthic tropical and subtropical fresh waters, with the description of four new species.</title>
        <authorList>
            <person name="Moretto J.A."/>
            <person name="Berthold D.E."/>
            <person name="Lefler F.W."/>
            <person name="Huang I.-S."/>
            <person name="Laughinghouse H. IV."/>
        </authorList>
    </citation>
    <scope>NUCLEOTIDE SEQUENCE [LARGE SCALE GENOMIC DNA]</scope>
    <source>
        <strain evidence="1 2">BLCC-F50</strain>
    </source>
</reference>
<dbReference type="EMBL" id="JBHFNR010000131">
    <property type="protein sequence ID" value="MFB2894870.1"/>
    <property type="molecule type" value="Genomic_DNA"/>
</dbReference>
<comment type="caution">
    <text evidence="1">The sequence shown here is derived from an EMBL/GenBank/DDBJ whole genome shotgun (WGS) entry which is preliminary data.</text>
</comment>
<name>A0ABV4XT22_9CYAN</name>
<proteinExistence type="predicted"/>